<protein>
    <submittedName>
        <fullName evidence="2">Uncharacterized protein</fullName>
    </submittedName>
</protein>
<reference evidence="3" key="1">
    <citation type="journal article" date="2019" name="Int. J. Syst. Evol. Microbiol.">
        <title>The Global Catalogue of Microorganisms (GCM) 10K type strain sequencing project: providing services to taxonomists for standard genome sequencing and annotation.</title>
        <authorList>
            <consortium name="The Broad Institute Genomics Platform"/>
            <consortium name="The Broad Institute Genome Sequencing Center for Infectious Disease"/>
            <person name="Wu L."/>
            <person name="Ma J."/>
        </authorList>
    </citation>
    <scope>NUCLEOTIDE SEQUENCE [LARGE SCALE GENOMIC DNA]</scope>
    <source>
        <strain evidence="3">NBRC 101365</strain>
    </source>
</reference>
<evidence type="ECO:0000313" key="2">
    <source>
        <dbReference type="EMBL" id="GLS23991.1"/>
    </source>
</evidence>
<comment type="caution">
    <text evidence="2">The sequence shown here is derived from an EMBL/GenBank/DDBJ whole genome shotgun (WGS) entry which is preliminary data.</text>
</comment>
<dbReference type="InterPro" id="IPR046093">
    <property type="entry name" value="DUF6111"/>
</dbReference>
<keyword evidence="3" id="KW-1185">Reference proteome</keyword>
<proteinExistence type="predicted"/>
<evidence type="ECO:0000313" key="3">
    <source>
        <dbReference type="Proteomes" id="UP001156882"/>
    </source>
</evidence>
<evidence type="ECO:0000256" key="1">
    <source>
        <dbReference type="SAM" id="Phobius"/>
    </source>
</evidence>
<feature type="transmembrane region" description="Helical" evidence="1">
    <location>
        <begin position="41"/>
        <end position="62"/>
    </location>
</feature>
<dbReference type="EMBL" id="BSPC01000093">
    <property type="protein sequence ID" value="GLS23991.1"/>
    <property type="molecule type" value="Genomic_DNA"/>
</dbReference>
<dbReference type="Proteomes" id="UP001156882">
    <property type="component" value="Unassembled WGS sequence"/>
</dbReference>
<keyword evidence="1" id="KW-0472">Membrane</keyword>
<accession>A0ABQ6D0F9</accession>
<name>A0ABQ6D0F9_9HYPH</name>
<gene>
    <name evidence="2" type="ORF">GCM10007874_70120</name>
</gene>
<sequence>MLRPFLFETVLFLLPFLAYSLYLLLRGRRGFSLGAWERAPLLSLLAASVICVAAGLALFAHYGGAPAGSKYIPAHMEDGKLVQPETR</sequence>
<keyword evidence="1" id="KW-1133">Transmembrane helix</keyword>
<feature type="transmembrane region" description="Helical" evidence="1">
    <location>
        <begin position="6"/>
        <end position="25"/>
    </location>
</feature>
<keyword evidence="1" id="KW-0812">Transmembrane</keyword>
<organism evidence="2 3">
    <name type="scientific">Labrys miyagiensis</name>
    <dbReference type="NCBI Taxonomy" id="346912"/>
    <lineage>
        <taxon>Bacteria</taxon>
        <taxon>Pseudomonadati</taxon>
        <taxon>Pseudomonadota</taxon>
        <taxon>Alphaproteobacteria</taxon>
        <taxon>Hyphomicrobiales</taxon>
        <taxon>Xanthobacteraceae</taxon>
        <taxon>Labrys</taxon>
    </lineage>
</organism>
<dbReference type="RefSeq" id="WP_284316910.1">
    <property type="nucleotide sequence ID" value="NZ_BSPC01000093.1"/>
</dbReference>
<dbReference type="Pfam" id="PF19606">
    <property type="entry name" value="DUF6111"/>
    <property type="match status" value="1"/>
</dbReference>